<dbReference type="EMBL" id="MN738923">
    <property type="protein sequence ID" value="QHT31504.1"/>
    <property type="molecule type" value="Genomic_DNA"/>
</dbReference>
<name>A0A6C0EQN7_9ZZZZ</name>
<dbReference type="AlphaFoldDB" id="A0A6C0EQN7"/>
<organism evidence="1">
    <name type="scientific">viral metagenome</name>
    <dbReference type="NCBI Taxonomy" id="1070528"/>
    <lineage>
        <taxon>unclassified sequences</taxon>
        <taxon>metagenomes</taxon>
        <taxon>organismal metagenomes</taxon>
    </lineage>
</organism>
<reference evidence="1" key="1">
    <citation type="journal article" date="2020" name="Nature">
        <title>Giant virus diversity and host interactions through global metagenomics.</title>
        <authorList>
            <person name="Schulz F."/>
            <person name="Roux S."/>
            <person name="Paez-Espino D."/>
            <person name="Jungbluth S."/>
            <person name="Walsh D.A."/>
            <person name="Denef V.J."/>
            <person name="McMahon K.D."/>
            <person name="Konstantinidis K.T."/>
            <person name="Eloe-Fadrosh E.A."/>
            <person name="Kyrpides N.C."/>
            <person name="Woyke T."/>
        </authorList>
    </citation>
    <scope>NUCLEOTIDE SEQUENCE</scope>
    <source>
        <strain evidence="1">GVMAG-M-3300009155-2</strain>
    </source>
</reference>
<accession>A0A6C0EQN7</accession>
<sequence length="253" mass="30166">MDNYGFIITRHVNSELTNKYWNNSVKLLNTFYPLTQIVIIDDNSKPEFIVAEFDHKNITIINSEFKGRGELLPYYYYLKNKFFKNAVILHDSVFFHAKYDFDKLLGIRVLPLWFFYPDKENVNNTLRLVNLLNNNIGIQQKINNNSIITMPNDKWFGCFGVQSYINHEFLVFLNMKYNIVRLVTQVQCRKDRCCLERIFGAIFFTENKKIINRKSLLGNIMEYQKWGYSYKEYMNDIKKGKLPKIVVKVWTGR</sequence>
<evidence type="ECO:0000313" key="1">
    <source>
        <dbReference type="EMBL" id="QHT31504.1"/>
    </source>
</evidence>
<protein>
    <recommendedName>
        <fullName evidence="2">Glycosyltransferase</fullName>
    </recommendedName>
</protein>
<evidence type="ECO:0008006" key="2">
    <source>
        <dbReference type="Google" id="ProtNLM"/>
    </source>
</evidence>
<proteinExistence type="predicted"/>